<feature type="repeat" description="PPR" evidence="2">
    <location>
        <begin position="110"/>
        <end position="144"/>
    </location>
</feature>
<dbReference type="NCBIfam" id="TIGR00756">
    <property type="entry name" value="PPR"/>
    <property type="match status" value="2"/>
</dbReference>
<dbReference type="InterPro" id="IPR002885">
    <property type="entry name" value="PPR_rpt"/>
</dbReference>
<dbReference type="OrthoDB" id="185373at2759"/>
<dbReference type="Pfam" id="PF13041">
    <property type="entry name" value="PPR_2"/>
    <property type="match status" value="1"/>
</dbReference>
<dbReference type="Proteomes" id="UP001153076">
    <property type="component" value="Unassembled WGS sequence"/>
</dbReference>
<keyword evidence="1" id="KW-0677">Repeat</keyword>
<evidence type="ECO:0000256" key="2">
    <source>
        <dbReference type="PROSITE-ProRule" id="PRU00708"/>
    </source>
</evidence>
<dbReference type="PANTHER" id="PTHR47926">
    <property type="entry name" value="PENTATRICOPEPTIDE REPEAT-CONTAINING PROTEIN"/>
    <property type="match status" value="1"/>
</dbReference>
<evidence type="ECO:0000313" key="3">
    <source>
        <dbReference type="EMBL" id="KAJ8452620.1"/>
    </source>
</evidence>
<evidence type="ECO:0008006" key="5">
    <source>
        <dbReference type="Google" id="ProtNLM"/>
    </source>
</evidence>
<accession>A0A9Q1L0X4</accession>
<dbReference type="InterPro" id="IPR011990">
    <property type="entry name" value="TPR-like_helical_dom_sf"/>
</dbReference>
<comment type="caution">
    <text evidence="3">The sequence shown here is derived from an EMBL/GenBank/DDBJ whole genome shotgun (WGS) entry which is preliminary data.</text>
</comment>
<dbReference type="GO" id="GO:0003723">
    <property type="term" value="F:RNA binding"/>
    <property type="evidence" value="ECO:0007669"/>
    <property type="project" value="InterPro"/>
</dbReference>
<reference evidence="3" key="1">
    <citation type="submission" date="2022-04" db="EMBL/GenBank/DDBJ databases">
        <title>Carnegiea gigantea Genome sequencing and assembly v2.</title>
        <authorList>
            <person name="Copetti D."/>
            <person name="Sanderson M.J."/>
            <person name="Burquez A."/>
            <person name="Wojciechowski M.F."/>
        </authorList>
    </citation>
    <scope>NUCLEOTIDE SEQUENCE</scope>
    <source>
        <strain evidence="3">SGP5-SGP5p</strain>
        <tissue evidence="3">Aerial part</tissue>
    </source>
</reference>
<gene>
    <name evidence="3" type="ORF">Cgig2_004956</name>
</gene>
<organism evidence="3 4">
    <name type="scientific">Carnegiea gigantea</name>
    <dbReference type="NCBI Taxonomy" id="171969"/>
    <lineage>
        <taxon>Eukaryota</taxon>
        <taxon>Viridiplantae</taxon>
        <taxon>Streptophyta</taxon>
        <taxon>Embryophyta</taxon>
        <taxon>Tracheophyta</taxon>
        <taxon>Spermatophyta</taxon>
        <taxon>Magnoliopsida</taxon>
        <taxon>eudicotyledons</taxon>
        <taxon>Gunneridae</taxon>
        <taxon>Pentapetalae</taxon>
        <taxon>Caryophyllales</taxon>
        <taxon>Cactineae</taxon>
        <taxon>Cactaceae</taxon>
        <taxon>Cactoideae</taxon>
        <taxon>Echinocereeae</taxon>
        <taxon>Carnegiea</taxon>
    </lineage>
</organism>
<sequence>MFDEMSQRNVVTWNSLISGYLLDGCPEKTLGLFLGMLREGSVPSAFGVSIALVGCSQLEDGELGVQVHGLSLKCGISSSVVVGTCLVDMYTKCWKLEEARRVFDWMQEKNVITWTAMVSGYAHNELPYEAMNLSREMQRLALKSNQCFFNMRNTGIAADVVTVTSVFRAIGVISALDVGKQVHALAFKIGCASNLYAQNGLVSMYEKCGSINNAKRAFLTMKERDLISWNSLIAGYSQHGYTEEVIELFEEMRRTRIQPDNATFTTVISACSRTGLIGRGFEYFNILRKRDPFETLSVELYTSVVDMLGRAGYVNEAEAFVNSMPIQPGHSVYKSLLSACKVHGNIEVGARLSNMFFEQYPHNGAAYVLLSNALSTQGSWEEVEGIWKLLQHRKVEKEPGYSSVE</sequence>
<evidence type="ECO:0000256" key="1">
    <source>
        <dbReference type="ARBA" id="ARBA00022737"/>
    </source>
</evidence>
<name>A0A9Q1L0X4_9CARY</name>
<keyword evidence="4" id="KW-1185">Reference proteome</keyword>
<dbReference type="FunFam" id="1.25.40.10:FF:000285">
    <property type="entry name" value="Pentatricopeptide repeat-containing protein, chloroplastic"/>
    <property type="match status" value="1"/>
</dbReference>
<dbReference type="AlphaFoldDB" id="A0A9Q1L0X4"/>
<protein>
    <recommendedName>
        <fullName evidence="5">Pentatricopeptide repeat-containing protein</fullName>
    </recommendedName>
</protein>
<dbReference type="Pfam" id="PF20431">
    <property type="entry name" value="E_motif"/>
    <property type="match status" value="1"/>
</dbReference>
<evidence type="ECO:0000313" key="4">
    <source>
        <dbReference type="Proteomes" id="UP001153076"/>
    </source>
</evidence>
<feature type="repeat" description="PPR" evidence="2">
    <location>
        <begin position="9"/>
        <end position="43"/>
    </location>
</feature>
<feature type="repeat" description="PPR" evidence="2">
    <location>
        <begin position="225"/>
        <end position="259"/>
    </location>
</feature>
<dbReference type="InterPro" id="IPR046848">
    <property type="entry name" value="E_motif"/>
</dbReference>
<dbReference type="Gene3D" id="1.25.40.10">
    <property type="entry name" value="Tetratricopeptide repeat domain"/>
    <property type="match status" value="4"/>
</dbReference>
<dbReference type="FunFam" id="1.25.40.10:FF:000090">
    <property type="entry name" value="Pentatricopeptide repeat-containing protein, chloroplastic"/>
    <property type="match status" value="1"/>
</dbReference>
<dbReference type="GO" id="GO:0009451">
    <property type="term" value="P:RNA modification"/>
    <property type="evidence" value="ECO:0007669"/>
    <property type="project" value="InterPro"/>
</dbReference>
<dbReference type="InterPro" id="IPR046960">
    <property type="entry name" value="PPR_At4g14850-like_plant"/>
</dbReference>
<dbReference type="PANTHER" id="PTHR47926:SF342">
    <property type="entry name" value="TETRATRICOPEPTIDE-LIKE HELICAL DOMAIN-CONTAINING PROTEIN-RELATED"/>
    <property type="match status" value="1"/>
</dbReference>
<proteinExistence type="predicted"/>
<dbReference type="PROSITE" id="PS51375">
    <property type="entry name" value="PPR"/>
    <property type="match status" value="3"/>
</dbReference>
<dbReference type="Pfam" id="PF01535">
    <property type="entry name" value="PPR"/>
    <property type="match status" value="4"/>
</dbReference>
<dbReference type="EMBL" id="JAKOGI010000003">
    <property type="protein sequence ID" value="KAJ8452620.1"/>
    <property type="molecule type" value="Genomic_DNA"/>
</dbReference>